<reference evidence="3" key="1">
    <citation type="submission" date="2020-11" db="EMBL/GenBank/DDBJ databases">
        <authorList>
            <person name="Tran Van P."/>
        </authorList>
    </citation>
    <scope>NUCLEOTIDE SEQUENCE</scope>
</reference>
<gene>
    <name evidence="3" type="ORF">TBIB3V08_LOCUS6552</name>
</gene>
<keyword evidence="2" id="KW-0812">Transmembrane</keyword>
<evidence type="ECO:0000256" key="1">
    <source>
        <dbReference type="SAM" id="MobiDB-lite"/>
    </source>
</evidence>
<name>A0A7R9F118_9NEOP</name>
<feature type="transmembrane region" description="Helical" evidence="2">
    <location>
        <begin position="25"/>
        <end position="42"/>
    </location>
</feature>
<keyword evidence="2" id="KW-0472">Membrane</keyword>
<feature type="compositionally biased region" description="Low complexity" evidence="1">
    <location>
        <begin position="78"/>
        <end position="90"/>
    </location>
</feature>
<evidence type="ECO:0000256" key="2">
    <source>
        <dbReference type="SAM" id="Phobius"/>
    </source>
</evidence>
<keyword evidence="2" id="KW-1133">Transmembrane helix</keyword>
<dbReference type="AlphaFoldDB" id="A0A7R9F118"/>
<protein>
    <submittedName>
        <fullName evidence="3">Uncharacterized protein</fullName>
    </submittedName>
</protein>
<evidence type="ECO:0000313" key="3">
    <source>
        <dbReference type="EMBL" id="CAD7444166.1"/>
    </source>
</evidence>
<proteinExistence type="predicted"/>
<sequence>MEARTLAWIGSETSSPDRNGTNRRFFFLSIGIGIGIGIGINAHNSHHYLLFNVLEGWGRGGFLSGDRPWGYPPSITLSTLSSESPSSNNTESRERERERERERSTNFRQTDKRASERASDWVAKLASVRARAELDIVLEKTYCGNVNFHWLLLSSEHGLGGLYLEEVYLHLHDGIVENYFGKTTLSLLEGDSNLNDSIFSSLVYCKSSALDHAAIEEDRNYHRLMLTSLVISKLSRFLSFNGFSKNLKVNSAGRNSYVALKLLGHKSPVSLEVNNSCGRSSLAAPRATTNHGLCHMGLGAVILAGTKGRHTRLDGADRARRGLVSPIFQQRGGVPRLSPAATLVLVACLLHHRKEMGEKKKKITDKECGLHWSEYERKLDRKSEK</sequence>
<feature type="region of interest" description="Disordered" evidence="1">
    <location>
        <begin position="76"/>
        <end position="112"/>
    </location>
</feature>
<dbReference type="EMBL" id="OD566529">
    <property type="protein sequence ID" value="CAD7444166.1"/>
    <property type="molecule type" value="Genomic_DNA"/>
</dbReference>
<accession>A0A7R9F118</accession>
<feature type="compositionally biased region" description="Basic and acidic residues" evidence="1">
    <location>
        <begin position="91"/>
        <end position="112"/>
    </location>
</feature>
<organism evidence="3">
    <name type="scientific">Timema bartmani</name>
    <dbReference type="NCBI Taxonomy" id="61472"/>
    <lineage>
        <taxon>Eukaryota</taxon>
        <taxon>Metazoa</taxon>
        <taxon>Ecdysozoa</taxon>
        <taxon>Arthropoda</taxon>
        <taxon>Hexapoda</taxon>
        <taxon>Insecta</taxon>
        <taxon>Pterygota</taxon>
        <taxon>Neoptera</taxon>
        <taxon>Polyneoptera</taxon>
        <taxon>Phasmatodea</taxon>
        <taxon>Timematodea</taxon>
        <taxon>Timematoidea</taxon>
        <taxon>Timematidae</taxon>
        <taxon>Timema</taxon>
    </lineage>
</organism>